<dbReference type="PANTHER" id="PTHR34296">
    <property type="entry name" value="TRANSCRIPTIONAL ACTIVATOR PROTEIN MED"/>
    <property type="match status" value="1"/>
</dbReference>
<keyword evidence="5" id="KW-0449">Lipoprotein</keyword>
<dbReference type="EMBL" id="LQQR01000006">
    <property type="protein sequence ID" value="KZE22993.1"/>
    <property type="molecule type" value="Genomic_DNA"/>
</dbReference>
<dbReference type="STRING" id="33889.AVW13_06405"/>
<accession>A0A163AZC0</accession>
<evidence type="ECO:0000259" key="7">
    <source>
        <dbReference type="Pfam" id="PF02608"/>
    </source>
</evidence>
<evidence type="ECO:0000256" key="4">
    <source>
        <dbReference type="ARBA" id="ARBA00023136"/>
    </source>
</evidence>
<dbReference type="Proteomes" id="UP000216867">
    <property type="component" value="Unassembled WGS sequence"/>
</dbReference>
<keyword evidence="2" id="KW-1003">Cell membrane</keyword>
<name>A0A163AZC0_9MICO</name>
<dbReference type="PROSITE" id="PS51257">
    <property type="entry name" value="PROKAR_LIPOPROTEIN"/>
    <property type="match status" value="1"/>
</dbReference>
<keyword evidence="3 6" id="KW-0732">Signal</keyword>
<dbReference type="PANTHER" id="PTHR34296:SF2">
    <property type="entry name" value="ABC TRANSPORTER GUANOSINE-BINDING PROTEIN NUPN"/>
    <property type="match status" value="1"/>
</dbReference>
<evidence type="ECO:0000313" key="11">
    <source>
        <dbReference type="Proteomes" id="UP000216867"/>
    </source>
</evidence>
<evidence type="ECO:0000313" key="10">
    <source>
        <dbReference type="Proteomes" id="UP000076612"/>
    </source>
</evidence>
<comment type="caution">
    <text evidence="9">The sequence shown here is derived from an EMBL/GenBank/DDBJ whole genome shotgun (WGS) entry which is preliminary data.</text>
</comment>
<gene>
    <name evidence="8" type="ORF">AVW13_06405</name>
    <name evidence="9" type="ORF">B8X04_08705</name>
</gene>
<dbReference type="GO" id="GO:0005886">
    <property type="term" value="C:plasma membrane"/>
    <property type="evidence" value="ECO:0007669"/>
    <property type="project" value="UniProtKB-SubCell"/>
</dbReference>
<dbReference type="AlphaFoldDB" id="A0A163AZC0"/>
<dbReference type="Proteomes" id="UP000076612">
    <property type="component" value="Unassembled WGS sequence"/>
</dbReference>
<dbReference type="InterPro" id="IPR050957">
    <property type="entry name" value="BMP_lipoprotein"/>
</dbReference>
<feature type="domain" description="ABC transporter substrate-binding protein PnrA-like" evidence="7">
    <location>
        <begin position="113"/>
        <end position="254"/>
    </location>
</feature>
<proteinExistence type="predicted"/>
<organism evidence="9 11">
    <name type="scientific">Brevibacterium casei</name>
    <dbReference type="NCBI Taxonomy" id="33889"/>
    <lineage>
        <taxon>Bacteria</taxon>
        <taxon>Bacillati</taxon>
        <taxon>Actinomycetota</taxon>
        <taxon>Actinomycetes</taxon>
        <taxon>Micrococcales</taxon>
        <taxon>Brevibacteriaceae</taxon>
        <taxon>Brevibacterium</taxon>
    </lineage>
</organism>
<dbReference type="InterPro" id="IPR003760">
    <property type="entry name" value="PnrA-like"/>
</dbReference>
<feature type="chain" id="PRO_5043136091" evidence="6">
    <location>
        <begin position="35"/>
        <end position="382"/>
    </location>
</feature>
<reference evidence="9 11" key="3">
    <citation type="submission" date="2017-04" db="EMBL/GenBank/DDBJ databases">
        <title>Kefir bacterial isolates.</title>
        <authorList>
            <person name="Kim Y."/>
            <person name="Blasche S."/>
            <person name="Patil K.R."/>
        </authorList>
    </citation>
    <scope>NUCLEOTIDE SEQUENCE [LARGE SCALE GENOMIC DNA]</scope>
    <source>
        <strain evidence="9 11">OG2</strain>
    </source>
</reference>
<evidence type="ECO:0000256" key="3">
    <source>
        <dbReference type="ARBA" id="ARBA00022729"/>
    </source>
</evidence>
<feature type="signal peptide" evidence="6">
    <location>
        <begin position="1"/>
        <end position="34"/>
    </location>
</feature>
<evidence type="ECO:0000256" key="6">
    <source>
        <dbReference type="SAM" id="SignalP"/>
    </source>
</evidence>
<evidence type="ECO:0000313" key="8">
    <source>
        <dbReference type="EMBL" id="KZE22993.1"/>
    </source>
</evidence>
<keyword evidence="4" id="KW-0472">Membrane</keyword>
<protein>
    <submittedName>
        <fullName evidence="9">BMP family ABC transporter substrate-binding protein</fullName>
    </submittedName>
</protein>
<dbReference type="Gene3D" id="3.40.50.2300">
    <property type="match status" value="1"/>
</dbReference>
<reference evidence="10" key="1">
    <citation type="submission" date="2016-01" db="EMBL/GenBank/DDBJ databases">
        <title>Draft genome of Chromobacterium sp. F49.</title>
        <authorList>
            <person name="Hong K.W."/>
        </authorList>
    </citation>
    <scope>NUCLEOTIDE SEQUENCE [LARGE SCALE GENOMIC DNA]</scope>
    <source>
        <strain evidence="10">M40</strain>
    </source>
</reference>
<evidence type="ECO:0000256" key="2">
    <source>
        <dbReference type="ARBA" id="ARBA00022475"/>
    </source>
</evidence>
<dbReference type="GeneID" id="99773594"/>
<dbReference type="Pfam" id="PF02608">
    <property type="entry name" value="Bmp"/>
    <property type="match status" value="1"/>
</dbReference>
<sequence length="382" mass="39333">MRTNLATRAAGAALGVLSLLGVSACAVSTPEAVADPTTGCMISAPAGFDDHSAGAITLAEIELARAAGLFTATSSQRVSNSSATSAALQRTTGEACTLTTVVGPGGASELADFARGNPDGLFLGIASGHEDFPDNVLSLDFDLVPPAFIAGYIAATASESGEVSAFVSRGFPQAEQILTAFDAGVALYNKESGDEVEDVTSYRESRIAGRTVDDTDGGGRDFFESARRADADVVVPFGSAAAMGVLAAVTEERTAAATATPDPEGEGEEPVLPKIIWYGASGDFSDAIIATIEPNIRRGLRTMFPEWPQSKNPDEVVEPGPEDPAEINGILVTEHEYKGTIDNGGVGISAEDGFLSRVSDAGRSIADLRERIKSGDIDPTAG</sequence>
<evidence type="ECO:0000313" key="9">
    <source>
        <dbReference type="EMBL" id="PAK95814.1"/>
    </source>
</evidence>
<evidence type="ECO:0000256" key="5">
    <source>
        <dbReference type="ARBA" id="ARBA00023288"/>
    </source>
</evidence>
<reference evidence="8" key="2">
    <citation type="submission" date="2016-01" db="EMBL/GenBank/DDBJ databases">
        <authorList>
            <person name="Hong K.W."/>
        </authorList>
    </citation>
    <scope>NUCLEOTIDE SEQUENCE</scope>
    <source>
        <strain evidence="8">M40</strain>
    </source>
</reference>
<evidence type="ECO:0000256" key="1">
    <source>
        <dbReference type="ARBA" id="ARBA00004236"/>
    </source>
</evidence>
<dbReference type="RefSeq" id="WP_009379476.1">
    <property type="nucleotide sequence ID" value="NZ_CP065629.1"/>
</dbReference>
<comment type="subcellular location">
    <subcellularLocation>
        <location evidence="1">Cell membrane</location>
    </subcellularLocation>
</comment>
<dbReference type="EMBL" id="NCWY01000006">
    <property type="protein sequence ID" value="PAK95814.1"/>
    <property type="molecule type" value="Genomic_DNA"/>
</dbReference>